<reference evidence="5" key="2">
    <citation type="journal article" date="2021" name="Data Brief">
        <title>Draft genome sequence data of the facultative, thermophilic, xylanolytic bacterium Paenibacillus sp. strain DA-C8.</title>
        <authorList>
            <person name="Chhe C."/>
            <person name="Uke A."/>
            <person name="Baramee S."/>
            <person name="Ungkulpasvich U."/>
            <person name="Tachaapaikoon C."/>
            <person name="Pason P."/>
            <person name="Waeonukul R."/>
            <person name="Ratanakhanokchai K."/>
            <person name="Kosugi A."/>
        </authorList>
    </citation>
    <scope>NUCLEOTIDE SEQUENCE</scope>
    <source>
        <strain evidence="5">DA-C8</strain>
    </source>
</reference>
<name>A0A916QEN0_9BACL</name>
<dbReference type="CDD" id="cd03230">
    <property type="entry name" value="ABC_DR_subfamily_A"/>
    <property type="match status" value="1"/>
</dbReference>
<dbReference type="InterPro" id="IPR017871">
    <property type="entry name" value="ABC_transporter-like_CS"/>
</dbReference>
<dbReference type="EMBL" id="BMAQ01000042">
    <property type="protein sequence ID" value="GFR39347.1"/>
    <property type="molecule type" value="Genomic_DNA"/>
</dbReference>
<keyword evidence="2" id="KW-0547">Nucleotide-binding</keyword>
<protein>
    <submittedName>
        <fullName evidence="5">ABC transporter</fullName>
    </submittedName>
</protein>
<dbReference type="GO" id="GO:0005524">
    <property type="term" value="F:ATP binding"/>
    <property type="evidence" value="ECO:0007669"/>
    <property type="project" value="UniProtKB-KW"/>
</dbReference>
<keyword evidence="6" id="KW-1185">Reference proteome</keyword>
<dbReference type="InterPro" id="IPR027417">
    <property type="entry name" value="P-loop_NTPase"/>
</dbReference>
<dbReference type="SMART" id="SM00382">
    <property type="entry name" value="AAA"/>
    <property type="match status" value="1"/>
</dbReference>
<evidence type="ECO:0000313" key="5">
    <source>
        <dbReference type="EMBL" id="GFR39347.1"/>
    </source>
</evidence>
<feature type="domain" description="ABC transporter" evidence="4">
    <location>
        <begin position="5"/>
        <end position="226"/>
    </location>
</feature>
<dbReference type="AlphaFoldDB" id="A0A916QEN0"/>
<proteinExistence type="predicted"/>
<evidence type="ECO:0000256" key="1">
    <source>
        <dbReference type="ARBA" id="ARBA00022448"/>
    </source>
</evidence>
<dbReference type="InterPro" id="IPR003593">
    <property type="entry name" value="AAA+_ATPase"/>
</dbReference>
<dbReference type="InterPro" id="IPR003439">
    <property type="entry name" value="ABC_transporter-like_ATP-bd"/>
</dbReference>
<dbReference type="GO" id="GO:0016887">
    <property type="term" value="F:ATP hydrolysis activity"/>
    <property type="evidence" value="ECO:0007669"/>
    <property type="project" value="InterPro"/>
</dbReference>
<gene>
    <name evidence="5" type="ORF">PRECH8_26430</name>
</gene>
<reference evidence="5" key="1">
    <citation type="submission" date="2020-08" db="EMBL/GenBank/DDBJ databases">
        <authorList>
            <person name="Uke A."/>
            <person name="Chhe C."/>
            <person name="Baramee S."/>
            <person name="Kosugi A."/>
        </authorList>
    </citation>
    <scope>NUCLEOTIDE SEQUENCE</scope>
    <source>
        <strain evidence="5">DA-C8</strain>
    </source>
</reference>
<organism evidence="5 6">
    <name type="scientific">Insulibacter thermoxylanivorax</name>
    <dbReference type="NCBI Taxonomy" id="2749268"/>
    <lineage>
        <taxon>Bacteria</taxon>
        <taxon>Bacillati</taxon>
        <taxon>Bacillota</taxon>
        <taxon>Bacilli</taxon>
        <taxon>Bacillales</taxon>
        <taxon>Paenibacillaceae</taxon>
        <taxon>Insulibacter</taxon>
    </lineage>
</organism>
<dbReference type="InterPro" id="IPR050763">
    <property type="entry name" value="ABC_transporter_ATP-binding"/>
</dbReference>
<evidence type="ECO:0000256" key="3">
    <source>
        <dbReference type="ARBA" id="ARBA00022840"/>
    </source>
</evidence>
<comment type="caution">
    <text evidence="5">The sequence shown here is derived from an EMBL/GenBank/DDBJ whole genome shotgun (WGS) entry which is preliminary data.</text>
</comment>
<dbReference type="RefSeq" id="WP_242457586.1">
    <property type="nucleotide sequence ID" value="NZ_BMAQ01000042.1"/>
</dbReference>
<evidence type="ECO:0000313" key="6">
    <source>
        <dbReference type="Proteomes" id="UP000654993"/>
    </source>
</evidence>
<dbReference type="PROSITE" id="PS50893">
    <property type="entry name" value="ABC_TRANSPORTER_2"/>
    <property type="match status" value="1"/>
</dbReference>
<evidence type="ECO:0000259" key="4">
    <source>
        <dbReference type="PROSITE" id="PS50893"/>
    </source>
</evidence>
<dbReference type="Gene3D" id="3.40.50.300">
    <property type="entry name" value="P-loop containing nucleotide triphosphate hydrolases"/>
    <property type="match status" value="1"/>
</dbReference>
<dbReference type="Proteomes" id="UP000654993">
    <property type="component" value="Unassembled WGS sequence"/>
</dbReference>
<dbReference type="PANTHER" id="PTHR42711:SF16">
    <property type="entry name" value="ABC TRANSPORTER ATP-BINDING PROTEIN"/>
    <property type="match status" value="1"/>
</dbReference>
<keyword evidence="1" id="KW-0813">Transport</keyword>
<accession>A0A916QEN0</accession>
<keyword evidence="3" id="KW-0067">ATP-binding</keyword>
<dbReference type="PANTHER" id="PTHR42711">
    <property type="entry name" value="ABC TRANSPORTER ATP-BINDING PROTEIN"/>
    <property type="match status" value="1"/>
</dbReference>
<dbReference type="Pfam" id="PF00005">
    <property type="entry name" value="ABC_tran"/>
    <property type="match status" value="1"/>
</dbReference>
<evidence type="ECO:0000256" key="2">
    <source>
        <dbReference type="ARBA" id="ARBA00022741"/>
    </source>
</evidence>
<dbReference type="SUPFAM" id="SSF52540">
    <property type="entry name" value="P-loop containing nucleoside triphosphate hydrolases"/>
    <property type="match status" value="1"/>
</dbReference>
<dbReference type="PROSITE" id="PS00211">
    <property type="entry name" value="ABC_TRANSPORTER_1"/>
    <property type="match status" value="1"/>
</dbReference>
<sequence length="249" mass="27256">MTLMVEAKGLVKRYGERVVVNGLDLTVEEGEVLAIIGPNGAGKSTTLDMILGIKRPDAGSVMYWREDAKRQIGVQLQATPFFPGYTALENLRMFAVFYGLRPTNAELMEHLKRLNLHEAAHIDASRLSGGQQKKLAIAMALLHRPKLLFLDEPTAALDPRARREIRELIRTLAEAGTSIVLTSHDMEEVHKAATKVVLINRGKIAASGTPDELLAQFGVQDLEELYIKLTESIEEEPALGAVYSGGGSL</sequence>